<evidence type="ECO:0000256" key="1">
    <source>
        <dbReference type="ARBA" id="ARBA00009199"/>
    </source>
</evidence>
<dbReference type="InterPro" id="IPR036928">
    <property type="entry name" value="AS_sf"/>
</dbReference>
<reference evidence="4" key="1">
    <citation type="journal article" date="2016" name="ISME J.">
        <title>Functional metagenomic screen reveals new and diverse microbial rhodopsins.</title>
        <authorList>
            <person name="Pushkarev A."/>
            <person name="Beja O."/>
        </authorList>
    </citation>
    <scope>NUCLEOTIDE SEQUENCE</scope>
</reference>
<dbReference type="Pfam" id="PF01425">
    <property type="entry name" value="Amidase"/>
    <property type="match status" value="1"/>
</dbReference>
<dbReference type="NCBIfam" id="NF005687">
    <property type="entry name" value="PRK07487.1"/>
    <property type="match status" value="1"/>
</dbReference>
<proteinExistence type="inferred from homology"/>
<protein>
    <recommendedName>
        <fullName evidence="3">Amidase domain-containing protein</fullName>
    </recommendedName>
</protein>
<dbReference type="SUPFAM" id="SSF75304">
    <property type="entry name" value="Amidase signature (AS) enzymes"/>
    <property type="match status" value="1"/>
</dbReference>
<comment type="similarity">
    <text evidence="1">Belongs to the amidase family.</text>
</comment>
<dbReference type="InterPro" id="IPR023631">
    <property type="entry name" value="Amidase_dom"/>
</dbReference>
<dbReference type="EMBL" id="KT201088">
    <property type="protein sequence ID" value="ALS56148.1"/>
    <property type="molecule type" value="Genomic_DNA"/>
</dbReference>
<dbReference type="Gene3D" id="3.90.1300.10">
    <property type="entry name" value="Amidase signature (AS) domain"/>
    <property type="match status" value="1"/>
</dbReference>
<dbReference type="PANTHER" id="PTHR11895">
    <property type="entry name" value="TRANSAMIDASE"/>
    <property type="match status" value="1"/>
</dbReference>
<dbReference type="InterPro" id="IPR000120">
    <property type="entry name" value="Amidase"/>
</dbReference>
<feature type="domain" description="Amidase" evidence="3">
    <location>
        <begin position="25"/>
        <end position="446"/>
    </location>
</feature>
<dbReference type="GO" id="GO:0003824">
    <property type="term" value="F:catalytic activity"/>
    <property type="evidence" value="ECO:0007669"/>
    <property type="project" value="InterPro"/>
</dbReference>
<evidence type="ECO:0000256" key="2">
    <source>
        <dbReference type="SAM" id="MobiDB-lite"/>
    </source>
</evidence>
<organism evidence="4">
    <name type="scientific">uncultured bacterium EIL11C05</name>
    <dbReference type="NCBI Taxonomy" id="1768199"/>
    <lineage>
        <taxon>Bacteria</taxon>
        <taxon>environmental samples</taxon>
    </lineage>
</organism>
<evidence type="ECO:0000313" key="4">
    <source>
        <dbReference type="EMBL" id="ALS56148.1"/>
    </source>
</evidence>
<accession>A0A0U2XPD8</accession>
<evidence type="ECO:0000259" key="3">
    <source>
        <dbReference type="Pfam" id="PF01425"/>
    </source>
</evidence>
<dbReference type="PANTHER" id="PTHR11895:SF7">
    <property type="entry name" value="GLUTAMYL-TRNA(GLN) AMIDOTRANSFERASE SUBUNIT A, MITOCHONDRIAL"/>
    <property type="match status" value="1"/>
</dbReference>
<name>A0A0U2XPD8_9BACT</name>
<sequence length="473" mass="51571">MTPLWQLSAVEQAAGVKNRTFTATELVHSALGRIEQKNAQLNAIVDLLDESALTAAQAADAAVADGKTLGPLHGVPVTVKVNVDTKGRATTNGMEIFKDTIAPDHSPVVSNLLKAGAILIGRTNTPEMSMRLTTDNPLHGLTRNPWDSQASPGGSSGGAASAGAAGFAAINHGNDIAGSLRYPATACGLSTIKPGLGRVPAYLPSAQAERGMLAQLMSVQGVICREVRDVRLGTEVLMQYDPRDPWQVPMPFSREYDHLPKVGICRKAYNYDIHKGILANLERAASILEAAGYQIEEIETPSMAEAARQWLLNTNFEMKRLLEPVFKDHGSETINQIFEGYYQLQGMVDAEGYMLGIAARTALVREWNMLLHEYPLLLTPYLMRPGYPYDHDETFDGVKDLFDSSIYSYGLNYIGMPAGFVPVDLVDELPSGIQLIGQKWREDLILDAMQVIEDAAGVMTQELWAREAENQSV</sequence>
<feature type="region of interest" description="Disordered" evidence="2">
    <location>
        <begin position="137"/>
        <end position="158"/>
    </location>
</feature>
<dbReference type="AlphaFoldDB" id="A0A0U2XPD8"/>